<evidence type="ECO:0000313" key="7">
    <source>
        <dbReference type="Proteomes" id="UP001499863"/>
    </source>
</evidence>
<keyword evidence="1" id="KW-0540">Nuclease</keyword>
<sequence length="258" mass="27209">MLPDPSPDARAGFAVVDVEATGRSPWRHRVVEVAVVQLDERLRPQGEFCTLLDPLGPVGPTHVHRIAQEDVEGAPRFREIAPRLLELLAGRVLVGHHVTCDHAFLDREFARIGVPLPPVPLLCTMRLARAHLPEARGFGLAACVEAAGLGGFAAHTALGDARATAGLLRHCLDAPSCPPGDWAGPLREAARVSWPRLGRARSRPSGGPVPLVPRDHARPAPVPGPRDLSDRLPYGSGPPAAPPPAAPRKSAGAMGSTA</sequence>
<dbReference type="InterPro" id="IPR036397">
    <property type="entry name" value="RNaseH_sf"/>
</dbReference>
<dbReference type="SMART" id="SM00479">
    <property type="entry name" value="EXOIII"/>
    <property type="match status" value="1"/>
</dbReference>
<gene>
    <name evidence="6" type="ORF">GCM10009639_43280</name>
</gene>
<reference evidence="6 7" key="1">
    <citation type="journal article" date="2019" name="Int. J. Syst. Evol. Microbiol.">
        <title>The Global Catalogue of Microorganisms (GCM) 10K type strain sequencing project: providing services to taxonomists for standard genome sequencing and annotation.</title>
        <authorList>
            <consortium name="The Broad Institute Genomics Platform"/>
            <consortium name="The Broad Institute Genome Sequencing Center for Infectious Disease"/>
            <person name="Wu L."/>
            <person name="Ma J."/>
        </authorList>
    </citation>
    <scope>NUCLEOTIDE SEQUENCE [LARGE SCALE GENOMIC DNA]</scope>
    <source>
        <strain evidence="6 7">JCM 12393</strain>
    </source>
</reference>
<dbReference type="Gene3D" id="3.30.420.10">
    <property type="entry name" value="Ribonuclease H-like superfamily/Ribonuclease H"/>
    <property type="match status" value="1"/>
</dbReference>
<proteinExistence type="predicted"/>
<dbReference type="PANTHER" id="PTHR30231">
    <property type="entry name" value="DNA POLYMERASE III SUBUNIT EPSILON"/>
    <property type="match status" value="1"/>
</dbReference>
<accession>A0ABN1Y905</accession>
<evidence type="ECO:0000259" key="5">
    <source>
        <dbReference type="SMART" id="SM00479"/>
    </source>
</evidence>
<dbReference type="Proteomes" id="UP001499863">
    <property type="component" value="Unassembled WGS sequence"/>
</dbReference>
<dbReference type="EMBL" id="BAAAKJ010000235">
    <property type="protein sequence ID" value="GAA1401234.1"/>
    <property type="molecule type" value="Genomic_DNA"/>
</dbReference>
<dbReference type="Pfam" id="PF00929">
    <property type="entry name" value="RNase_T"/>
    <property type="match status" value="1"/>
</dbReference>
<comment type="caution">
    <text evidence="6">The sequence shown here is derived from an EMBL/GenBank/DDBJ whole genome shotgun (WGS) entry which is preliminary data.</text>
</comment>
<dbReference type="InterPro" id="IPR013520">
    <property type="entry name" value="Ribonucl_H"/>
</dbReference>
<evidence type="ECO:0000256" key="3">
    <source>
        <dbReference type="ARBA" id="ARBA00022839"/>
    </source>
</evidence>
<dbReference type="RefSeq" id="WP_344338343.1">
    <property type="nucleotide sequence ID" value="NZ_BAAAKJ010000235.1"/>
</dbReference>
<feature type="region of interest" description="Disordered" evidence="4">
    <location>
        <begin position="197"/>
        <end position="258"/>
    </location>
</feature>
<evidence type="ECO:0000313" key="6">
    <source>
        <dbReference type="EMBL" id="GAA1401234.1"/>
    </source>
</evidence>
<keyword evidence="7" id="KW-1185">Reference proteome</keyword>
<keyword evidence="2" id="KW-0378">Hydrolase</keyword>
<evidence type="ECO:0000256" key="2">
    <source>
        <dbReference type="ARBA" id="ARBA00022801"/>
    </source>
</evidence>
<evidence type="ECO:0000256" key="1">
    <source>
        <dbReference type="ARBA" id="ARBA00022722"/>
    </source>
</evidence>
<dbReference type="CDD" id="cd06127">
    <property type="entry name" value="DEDDh"/>
    <property type="match status" value="1"/>
</dbReference>
<dbReference type="PANTHER" id="PTHR30231:SF4">
    <property type="entry name" value="PROTEIN NEN2"/>
    <property type="match status" value="1"/>
</dbReference>
<evidence type="ECO:0000256" key="4">
    <source>
        <dbReference type="SAM" id="MobiDB-lite"/>
    </source>
</evidence>
<dbReference type="SUPFAM" id="SSF53098">
    <property type="entry name" value="Ribonuclease H-like"/>
    <property type="match status" value="1"/>
</dbReference>
<dbReference type="InterPro" id="IPR012337">
    <property type="entry name" value="RNaseH-like_sf"/>
</dbReference>
<protein>
    <recommendedName>
        <fullName evidence="5">Exonuclease domain-containing protein</fullName>
    </recommendedName>
</protein>
<name>A0ABN1Y905_9ACTN</name>
<keyword evidence="3" id="KW-0269">Exonuclease</keyword>
<feature type="domain" description="Exonuclease" evidence="5">
    <location>
        <begin position="12"/>
        <end position="177"/>
    </location>
</feature>
<organism evidence="6 7">
    <name type="scientific">Kitasatospora putterlickiae</name>
    <dbReference type="NCBI Taxonomy" id="221725"/>
    <lineage>
        <taxon>Bacteria</taxon>
        <taxon>Bacillati</taxon>
        <taxon>Actinomycetota</taxon>
        <taxon>Actinomycetes</taxon>
        <taxon>Kitasatosporales</taxon>
        <taxon>Streptomycetaceae</taxon>
        <taxon>Kitasatospora</taxon>
    </lineage>
</organism>